<protein>
    <submittedName>
        <fullName evidence="5">Arginase family protein</fullName>
    </submittedName>
</protein>
<dbReference type="PANTHER" id="PTHR43782:SF3">
    <property type="entry name" value="ARGINASE"/>
    <property type="match status" value="1"/>
</dbReference>
<gene>
    <name evidence="5" type="ORF">K8F61_07540</name>
</gene>
<comment type="similarity">
    <text evidence="4">Belongs to the arginase family.</text>
</comment>
<dbReference type="CDD" id="cd09999">
    <property type="entry name" value="Arginase-like_1"/>
    <property type="match status" value="1"/>
</dbReference>
<keyword evidence="3" id="KW-0464">Manganese</keyword>
<dbReference type="InterPro" id="IPR023696">
    <property type="entry name" value="Ureohydrolase_dom_sf"/>
</dbReference>
<name>A0ABY3RYC9_9MICO</name>
<dbReference type="RefSeq" id="WP_231821215.1">
    <property type="nucleotide sequence ID" value="NZ_CP082781.1"/>
</dbReference>
<evidence type="ECO:0000256" key="3">
    <source>
        <dbReference type="ARBA" id="ARBA00023211"/>
    </source>
</evidence>
<dbReference type="EMBL" id="CP082781">
    <property type="protein sequence ID" value="UGS28005.1"/>
    <property type="molecule type" value="Genomic_DNA"/>
</dbReference>
<keyword evidence="6" id="KW-1185">Reference proteome</keyword>
<dbReference type="PANTHER" id="PTHR43782">
    <property type="entry name" value="ARGINASE"/>
    <property type="match status" value="1"/>
</dbReference>
<evidence type="ECO:0000256" key="2">
    <source>
        <dbReference type="ARBA" id="ARBA00022801"/>
    </source>
</evidence>
<evidence type="ECO:0000313" key="6">
    <source>
        <dbReference type="Proteomes" id="UP001199642"/>
    </source>
</evidence>
<dbReference type="Proteomes" id="UP001199642">
    <property type="component" value="Chromosome"/>
</dbReference>
<dbReference type="Pfam" id="PF00491">
    <property type="entry name" value="Arginase"/>
    <property type="match status" value="1"/>
</dbReference>
<dbReference type="Gene3D" id="3.40.800.10">
    <property type="entry name" value="Ureohydrolase domain"/>
    <property type="match status" value="1"/>
</dbReference>
<dbReference type="SUPFAM" id="SSF52768">
    <property type="entry name" value="Arginase/deacetylase"/>
    <property type="match status" value="1"/>
</dbReference>
<organism evidence="5 6">
    <name type="scientific">Microbacterium resistens</name>
    <dbReference type="NCBI Taxonomy" id="156977"/>
    <lineage>
        <taxon>Bacteria</taxon>
        <taxon>Bacillati</taxon>
        <taxon>Actinomycetota</taxon>
        <taxon>Actinomycetes</taxon>
        <taxon>Micrococcales</taxon>
        <taxon>Microbacteriaceae</taxon>
        <taxon>Microbacterium</taxon>
    </lineage>
</organism>
<sequence length="275" mass="28043">MSRFLVVPQWQGSPAPRAMLLTDGAAAIAGDLPRAATTLLDVPLEAGDAQGTAVHRLSSLRRTQELMRDVLTQPGSGTADEPTIVIGGDCSVSVAAVDALPGGLDDVAIVWCDAHPDLHTPSSSPSGAFSGMSLRAILGDATSPLPARSGIAPERIVLVGARAIDEPERRFVDDSGIAELSTLEDSAALARAVADTGASRVYVHVDVDVIDPAELAGVSQPAPFGLSVADLTAALRALRAQLPLAGATIAGFAPRSPLAAVDDMGTILRLIGALA</sequence>
<dbReference type="PRINTS" id="PR00116">
    <property type="entry name" value="ARGINASE"/>
</dbReference>
<evidence type="ECO:0000256" key="1">
    <source>
        <dbReference type="ARBA" id="ARBA00022723"/>
    </source>
</evidence>
<evidence type="ECO:0000313" key="5">
    <source>
        <dbReference type="EMBL" id="UGS28005.1"/>
    </source>
</evidence>
<accession>A0ABY3RYC9</accession>
<keyword evidence="1" id="KW-0479">Metal-binding</keyword>
<dbReference type="InterPro" id="IPR006035">
    <property type="entry name" value="Ureohydrolase"/>
</dbReference>
<keyword evidence="2" id="KW-0378">Hydrolase</keyword>
<evidence type="ECO:0000256" key="4">
    <source>
        <dbReference type="PROSITE-ProRule" id="PRU00742"/>
    </source>
</evidence>
<proteinExistence type="inferred from homology"/>
<reference evidence="5 6" key="1">
    <citation type="submission" date="2023-01" db="EMBL/GenBank/DDBJ databases">
        <title>Characterization of estradiol degrading bacteria Microbacterium sp. MZT7 and reveal degrading genes through genome analysis.</title>
        <authorList>
            <person name="Hao P."/>
            <person name="Gao Y."/>
        </authorList>
    </citation>
    <scope>NUCLEOTIDE SEQUENCE [LARGE SCALE GENOMIC DNA]</scope>
    <source>
        <strain evidence="5 6">MZT7</strain>
    </source>
</reference>
<dbReference type="PROSITE" id="PS51409">
    <property type="entry name" value="ARGINASE_2"/>
    <property type="match status" value="1"/>
</dbReference>